<protein>
    <submittedName>
        <fullName evidence="2">Uncharacterized protein</fullName>
    </submittedName>
</protein>
<organism evidence="2 3">
    <name type="scientific">Prymnesium parvum</name>
    <name type="common">Toxic golden alga</name>
    <dbReference type="NCBI Taxonomy" id="97485"/>
    <lineage>
        <taxon>Eukaryota</taxon>
        <taxon>Haptista</taxon>
        <taxon>Haptophyta</taxon>
        <taxon>Prymnesiophyceae</taxon>
        <taxon>Prymnesiales</taxon>
        <taxon>Prymnesiaceae</taxon>
        <taxon>Prymnesium</taxon>
    </lineage>
</organism>
<gene>
    <name evidence="2" type="ORF">AB1Y20_020613</name>
</gene>
<reference evidence="2 3" key="1">
    <citation type="journal article" date="2024" name="Science">
        <title>Giant polyketide synthase enzymes in the biosynthesis of giant marine polyether toxins.</title>
        <authorList>
            <person name="Fallon T.R."/>
            <person name="Shende V.V."/>
            <person name="Wierzbicki I.H."/>
            <person name="Pendleton A.L."/>
            <person name="Watervoot N.F."/>
            <person name="Auber R.P."/>
            <person name="Gonzalez D.J."/>
            <person name="Wisecaver J.H."/>
            <person name="Moore B.S."/>
        </authorList>
    </citation>
    <scope>NUCLEOTIDE SEQUENCE [LARGE SCALE GENOMIC DNA]</scope>
    <source>
        <strain evidence="2 3">12B1</strain>
    </source>
</reference>
<evidence type="ECO:0000313" key="2">
    <source>
        <dbReference type="EMBL" id="KAL1525770.1"/>
    </source>
</evidence>
<feature type="compositionally biased region" description="Polar residues" evidence="1">
    <location>
        <begin position="19"/>
        <end position="30"/>
    </location>
</feature>
<feature type="region of interest" description="Disordered" evidence="1">
    <location>
        <begin position="1"/>
        <end position="31"/>
    </location>
</feature>
<comment type="caution">
    <text evidence="2">The sequence shown here is derived from an EMBL/GenBank/DDBJ whole genome shotgun (WGS) entry which is preliminary data.</text>
</comment>
<name>A0AB34JVR7_PRYPA</name>
<sequence>MLLSSNPPFSRPPEAESAAKQTTRSSSRLASHTPVVATAEHFYVTAFGDPRLGSTGEYSDALRKGTSVNLLLTEVTGARHAHAERFLRLCASAHAARFPHLADSPATLSFYALHSTLLSVACLRGLGEQLRSRRHASSRRFRALSFAAAPPRALASRPPFELGGAPPPPSCP</sequence>
<dbReference type="EMBL" id="JBGBPQ010000004">
    <property type="protein sequence ID" value="KAL1525770.1"/>
    <property type="molecule type" value="Genomic_DNA"/>
</dbReference>
<proteinExistence type="predicted"/>
<accession>A0AB34JVR7</accession>
<evidence type="ECO:0000313" key="3">
    <source>
        <dbReference type="Proteomes" id="UP001515480"/>
    </source>
</evidence>
<evidence type="ECO:0000256" key="1">
    <source>
        <dbReference type="SAM" id="MobiDB-lite"/>
    </source>
</evidence>
<dbReference type="Proteomes" id="UP001515480">
    <property type="component" value="Unassembled WGS sequence"/>
</dbReference>
<keyword evidence="3" id="KW-1185">Reference proteome</keyword>
<dbReference type="AlphaFoldDB" id="A0AB34JVR7"/>